<dbReference type="AlphaFoldDB" id="A0A812LVV6"/>
<organism evidence="1 2">
    <name type="scientific">Symbiodinium natans</name>
    <dbReference type="NCBI Taxonomy" id="878477"/>
    <lineage>
        <taxon>Eukaryota</taxon>
        <taxon>Sar</taxon>
        <taxon>Alveolata</taxon>
        <taxon>Dinophyceae</taxon>
        <taxon>Suessiales</taxon>
        <taxon>Symbiodiniaceae</taxon>
        <taxon>Symbiodinium</taxon>
    </lineage>
</organism>
<protein>
    <submittedName>
        <fullName evidence="1">Uncharacterized protein</fullName>
    </submittedName>
</protein>
<comment type="caution">
    <text evidence="1">The sequence shown here is derived from an EMBL/GenBank/DDBJ whole genome shotgun (WGS) entry which is preliminary data.</text>
</comment>
<reference evidence="1" key="1">
    <citation type="submission" date="2021-02" db="EMBL/GenBank/DDBJ databases">
        <authorList>
            <person name="Dougan E. K."/>
            <person name="Rhodes N."/>
            <person name="Thang M."/>
            <person name="Chan C."/>
        </authorList>
    </citation>
    <scope>NUCLEOTIDE SEQUENCE</scope>
</reference>
<sequence>MHCAVSGEHALYLWDKETTDKNLEAAGLSPKGMTGRQLMRDFTEKWDDHKQVEDLCTSEAVMFMKAMAEVFPDELVAE</sequence>
<evidence type="ECO:0000313" key="1">
    <source>
        <dbReference type="EMBL" id="CAE7252058.1"/>
    </source>
</evidence>
<keyword evidence="2" id="KW-1185">Reference proteome</keyword>
<proteinExistence type="predicted"/>
<name>A0A812LVV6_9DINO</name>
<dbReference type="Proteomes" id="UP000604046">
    <property type="component" value="Unassembled WGS sequence"/>
</dbReference>
<evidence type="ECO:0000313" key="2">
    <source>
        <dbReference type="Proteomes" id="UP000604046"/>
    </source>
</evidence>
<accession>A0A812LVV6</accession>
<gene>
    <name evidence="1" type="ORF">SNAT2548_LOCUS12561</name>
</gene>
<dbReference type="EMBL" id="CAJNDS010001213">
    <property type="protein sequence ID" value="CAE7252058.1"/>
    <property type="molecule type" value="Genomic_DNA"/>
</dbReference>